<dbReference type="RefSeq" id="WP_179796300.1">
    <property type="nucleotide sequence ID" value="NZ_BAABHP010000019.1"/>
</dbReference>
<protein>
    <submittedName>
        <fullName evidence="2">Uncharacterized protein</fullName>
    </submittedName>
</protein>
<dbReference type="InterPro" id="IPR021527">
    <property type="entry name" value="DUF2795"/>
</dbReference>
<dbReference type="AlphaFoldDB" id="A0A7Y9J847"/>
<gene>
    <name evidence="2" type="ORF">BJ983_005020</name>
</gene>
<name>A0A7Y9J847_9PSEU</name>
<organism evidence="2 3">
    <name type="scientific">Actinomycetospora corticicola</name>
    <dbReference type="NCBI Taxonomy" id="663602"/>
    <lineage>
        <taxon>Bacteria</taxon>
        <taxon>Bacillati</taxon>
        <taxon>Actinomycetota</taxon>
        <taxon>Actinomycetes</taxon>
        <taxon>Pseudonocardiales</taxon>
        <taxon>Pseudonocardiaceae</taxon>
        <taxon>Actinomycetospora</taxon>
    </lineage>
</organism>
<feature type="compositionally biased region" description="Low complexity" evidence="1">
    <location>
        <begin position="98"/>
        <end position="119"/>
    </location>
</feature>
<reference evidence="2 3" key="1">
    <citation type="submission" date="2020-07" db="EMBL/GenBank/DDBJ databases">
        <title>Sequencing the genomes of 1000 actinobacteria strains.</title>
        <authorList>
            <person name="Klenk H.-P."/>
        </authorList>
    </citation>
    <scope>NUCLEOTIDE SEQUENCE [LARGE SCALE GENOMIC DNA]</scope>
    <source>
        <strain evidence="2 3">DSM 45772</strain>
    </source>
</reference>
<dbReference type="Pfam" id="PF11387">
    <property type="entry name" value="DUF2795"/>
    <property type="match status" value="1"/>
</dbReference>
<dbReference type="Proteomes" id="UP000535890">
    <property type="component" value="Unassembled WGS sequence"/>
</dbReference>
<evidence type="ECO:0000313" key="2">
    <source>
        <dbReference type="EMBL" id="NYD38918.1"/>
    </source>
</evidence>
<sequence length="136" mass="14370">MPSTPGHEPVVVPGLAMRECSPAALAERLVPILRELDFPARRWQILTAGDLYGCDTVTRELLGRVPEAEYASVHDVLGVLAAVLTGRPVPVTPPMRGPAPAGRAGRPGAMPVRATAPARAPHRALAARRPGMPRPV</sequence>
<keyword evidence="3" id="KW-1185">Reference proteome</keyword>
<comment type="caution">
    <text evidence="2">The sequence shown here is derived from an EMBL/GenBank/DDBJ whole genome shotgun (WGS) entry which is preliminary data.</text>
</comment>
<feature type="region of interest" description="Disordered" evidence="1">
    <location>
        <begin position="88"/>
        <end position="136"/>
    </location>
</feature>
<evidence type="ECO:0000256" key="1">
    <source>
        <dbReference type="SAM" id="MobiDB-lite"/>
    </source>
</evidence>
<proteinExistence type="predicted"/>
<accession>A0A7Y9J847</accession>
<dbReference type="EMBL" id="JACCBN010000001">
    <property type="protein sequence ID" value="NYD38918.1"/>
    <property type="molecule type" value="Genomic_DNA"/>
</dbReference>
<evidence type="ECO:0000313" key="3">
    <source>
        <dbReference type="Proteomes" id="UP000535890"/>
    </source>
</evidence>